<dbReference type="RefSeq" id="WP_143316843.1">
    <property type="nucleotide sequence ID" value="NZ_JACSRA010000031.1"/>
</dbReference>
<keyword evidence="2" id="KW-0540">Nuclease</keyword>
<dbReference type="GO" id="GO:0004519">
    <property type="term" value="F:endonuclease activity"/>
    <property type="evidence" value="ECO:0007669"/>
    <property type="project" value="UniProtKB-KW"/>
</dbReference>
<gene>
    <name evidence="2" type="ORF">H9661_16310</name>
</gene>
<dbReference type="InterPro" id="IPR003615">
    <property type="entry name" value="HNH_nuc"/>
</dbReference>
<dbReference type="EMBL" id="JACSRA010000031">
    <property type="protein sequence ID" value="MBD7912916.1"/>
    <property type="molecule type" value="Genomic_DNA"/>
</dbReference>
<sequence length="98" mass="11605">MNKKYRCELCGREISEITKHHLIPVEKGGRDSHIAFLCRTCHCQIHALYTNSELSYRLYTIERLKNEEKIKRYLNFVKNHPGDVYIPIKKSKSARRKG</sequence>
<name>A0ABR8PXN2_9CLOT</name>
<reference evidence="2 3" key="1">
    <citation type="submission" date="2020-08" db="EMBL/GenBank/DDBJ databases">
        <title>A Genomic Blueprint of the Chicken Gut Microbiome.</title>
        <authorList>
            <person name="Gilroy R."/>
            <person name="Ravi A."/>
            <person name="Getino M."/>
            <person name="Pursley I."/>
            <person name="Horton D.L."/>
            <person name="Alikhan N.-F."/>
            <person name="Baker D."/>
            <person name="Gharbi K."/>
            <person name="Hall N."/>
            <person name="Watson M."/>
            <person name="Adriaenssens E.M."/>
            <person name="Foster-Nyarko E."/>
            <person name="Jarju S."/>
            <person name="Secka A."/>
            <person name="Antonio M."/>
            <person name="Oren A."/>
            <person name="Chaudhuri R."/>
            <person name="La Ragione R.M."/>
            <person name="Hildebrand F."/>
            <person name="Pallen M.J."/>
        </authorList>
    </citation>
    <scope>NUCLEOTIDE SEQUENCE [LARGE SCALE GENOMIC DNA]</scope>
    <source>
        <strain evidence="2 3">Sa3CVN1</strain>
    </source>
</reference>
<dbReference type="PANTHER" id="PTHR37827">
    <property type="entry name" value="TUDOR DOMAIN-CONTAINING PROTEIN"/>
    <property type="match status" value="1"/>
</dbReference>
<evidence type="ECO:0000313" key="3">
    <source>
        <dbReference type="Proteomes" id="UP000627781"/>
    </source>
</evidence>
<keyword evidence="3" id="KW-1185">Reference proteome</keyword>
<keyword evidence="2" id="KW-0255">Endonuclease</keyword>
<evidence type="ECO:0000313" key="2">
    <source>
        <dbReference type="EMBL" id="MBD7912916.1"/>
    </source>
</evidence>
<dbReference type="InterPro" id="IPR002711">
    <property type="entry name" value="HNH"/>
</dbReference>
<protein>
    <submittedName>
        <fullName evidence="2">HNH endonuclease</fullName>
    </submittedName>
</protein>
<proteinExistence type="predicted"/>
<dbReference type="Gene3D" id="1.10.30.50">
    <property type="match status" value="1"/>
</dbReference>
<organism evidence="2 3">
    <name type="scientific">Clostridium cibarium</name>
    <dbReference type="NCBI Taxonomy" id="2762247"/>
    <lineage>
        <taxon>Bacteria</taxon>
        <taxon>Bacillati</taxon>
        <taxon>Bacillota</taxon>
        <taxon>Clostridia</taxon>
        <taxon>Eubacteriales</taxon>
        <taxon>Clostridiaceae</taxon>
        <taxon>Clostridium</taxon>
    </lineage>
</organism>
<dbReference type="Proteomes" id="UP000627781">
    <property type="component" value="Unassembled WGS sequence"/>
</dbReference>
<feature type="domain" description="HNH" evidence="1">
    <location>
        <begin position="7"/>
        <end position="47"/>
    </location>
</feature>
<dbReference type="CDD" id="cd00085">
    <property type="entry name" value="HNHc"/>
    <property type="match status" value="1"/>
</dbReference>
<comment type="caution">
    <text evidence="2">The sequence shown here is derived from an EMBL/GenBank/DDBJ whole genome shotgun (WGS) entry which is preliminary data.</text>
</comment>
<keyword evidence="2" id="KW-0378">Hydrolase</keyword>
<dbReference type="PANTHER" id="PTHR37827:SF1">
    <property type="entry name" value="HNH DOMAIN-CONTAINING PROTEIN"/>
    <property type="match status" value="1"/>
</dbReference>
<evidence type="ECO:0000259" key="1">
    <source>
        <dbReference type="Pfam" id="PF01844"/>
    </source>
</evidence>
<dbReference type="Pfam" id="PF01844">
    <property type="entry name" value="HNH"/>
    <property type="match status" value="1"/>
</dbReference>
<accession>A0ABR8PXN2</accession>